<evidence type="ECO:0000256" key="5">
    <source>
        <dbReference type="ARBA" id="ARBA00022801"/>
    </source>
</evidence>
<dbReference type="GO" id="GO:1990077">
    <property type="term" value="C:primosome complex"/>
    <property type="evidence" value="ECO:0007669"/>
    <property type="project" value="UniProtKB-UniRule"/>
</dbReference>
<evidence type="ECO:0000256" key="8">
    <source>
        <dbReference type="ARBA" id="ARBA00023125"/>
    </source>
</evidence>
<evidence type="ECO:0000256" key="13">
    <source>
        <dbReference type="SAM" id="MobiDB-lite"/>
    </source>
</evidence>
<keyword evidence="8 12" id="KW-0238">DNA-binding</keyword>
<evidence type="ECO:0000256" key="3">
    <source>
        <dbReference type="ARBA" id="ARBA00022705"/>
    </source>
</evidence>
<dbReference type="Gene3D" id="3.40.50.300">
    <property type="entry name" value="P-loop containing nucleotide triphosphate hydrolases"/>
    <property type="match status" value="1"/>
</dbReference>
<evidence type="ECO:0000256" key="10">
    <source>
        <dbReference type="ARBA" id="ARBA00048954"/>
    </source>
</evidence>
<keyword evidence="6 12" id="KW-0347">Helicase</keyword>
<dbReference type="InterPro" id="IPR036185">
    <property type="entry name" value="DNA_heli_DnaB-like_N_sf"/>
</dbReference>
<keyword evidence="3 12" id="KW-0235">DNA replication</keyword>
<dbReference type="InterPro" id="IPR007694">
    <property type="entry name" value="DNA_helicase_DnaB-like_C"/>
</dbReference>
<comment type="catalytic activity">
    <reaction evidence="10 12">
        <text>ATP + H2O = ADP + phosphate + H(+)</text>
        <dbReference type="Rhea" id="RHEA:13065"/>
        <dbReference type="ChEBI" id="CHEBI:15377"/>
        <dbReference type="ChEBI" id="CHEBI:15378"/>
        <dbReference type="ChEBI" id="CHEBI:30616"/>
        <dbReference type="ChEBI" id="CHEBI:43474"/>
        <dbReference type="ChEBI" id="CHEBI:456216"/>
        <dbReference type="EC" id="5.6.2.3"/>
    </reaction>
</comment>
<keyword evidence="4 12" id="KW-0547">Nucleotide-binding</keyword>
<comment type="similarity">
    <text evidence="1 12">Belongs to the helicase family. DnaB subfamily.</text>
</comment>
<keyword evidence="2 12" id="KW-0639">Primosome</keyword>
<dbReference type="InterPro" id="IPR016136">
    <property type="entry name" value="DNA_helicase_N/primase_C"/>
</dbReference>
<dbReference type="GO" id="GO:0006269">
    <property type="term" value="P:DNA replication, synthesis of primer"/>
    <property type="evidence" value="ECO:0007669"/>
    <property type="project" value="UniProtKB-UniRule"/>
</dbReference>
<comment type="function">
    <text evidence="12">The main replicative DNA helicase, it participates in initiation and elongation during chromosome replication. Travels ahead of the DNA replisome, separating dsDNA into templates for DNA synthesis. A processive ATP-dependent 5'-3' DNA helicase it has DNA-dependent ATPase activity.</text>
</comment>
<feature type="domain" description="SF4 helicase" evidence="14">
    <location>
        <begin position="210"/>
        <end position="485"/>
    </location>
</feature>
<dbReference type="PANTHER" id="PTHR30153">
    <property type="entry name" value="REPLICATIVE DNA HELICASE DNAB"/>
    <property type="match status" value="1"/>
</dbReference>
<dbReference type="Pfam" id="PF03796">
    <property type="entry name" value="DnaB_C"/>
    <property type="match status" value="1"/>
</dbReference>
<feature type="compositionally biased region" description="Polar residues" evidence="13">
    <location>
        <begin position="1"/>
        <end position="15"/>
    </location>
</feature>
<evidence type="ECO:0000256" key="1">
    <source>
        <dbReference type="ARBA" id="ARBA00008428"/>
    </source>
</evidence>
<evidence type="ECO:0000256" key="4">
    <source>
        <dbReference type="ARBA" id="ARBA00022741"/>
    </source>
</evidence>
<keyword evidence="5 12" id="KW-0378">Hydrolase</keyword>
<evidence type="ECO:0000313" key="16">
    <source>
        <dbReference type="Proteomes" id="UP000244450"/>
    </source>
</evidence>
<name>A0A2T7BFH8_9BACT</name>
<dbReference type="GO" id="GO:0003677">
    <property type="term" value="F:DNA binding"/>
    <property type="evidence" value="ECO:0007669"/>
    <property type="project" value="UniProtKB-UniRule"/>
</dbReference>
<evidence type="ECO:0000313" key="15">
    <source>
        <dbReference type="EMBL" id="PUZ25041.1"/>
    </source>
</evidence>
<dbReference type="RefSeq" id="WP_108686878.1">
    <property type="nucleotide sequence ID" value="NZ_QCYK01000002.1"/>
</dbReference>
<dbReference type="EC" id="5.6.2.3" evidence="11 12"/>
<keyword evidence="16" id="KW-1185">Reference proteome</keyword>
<dbReference type="EMBL" id="QCYK01000002">
    <property type="protein sequence ID" value="PUZ25041.1"/>
    <property type="molecule type" value="Genomic_DNA"/>
</dbReference>
<dbReference type="CDD" id="cd00984">
    <property type="entry name" value="DnaB_C"/>
    <property type="match status" value="1"/>
</dbReference>
<dbReference type="SUPFAM" id="SSF52540">
    <property type="entry name" value="P-loop containing nucleoside triphosphate hydrolases"/>
    <property type="match status" value="1"/>
</dbReference>
<dbReference type="InterPro" id="IPR007692">
    <property type="entry name" value="DNA_helicase_DnaB"/>
</dbReference>
<dbReference type="GO" id="GO:0016887">
    <property type="term" value="F:ATP hydrolysis activity"/>
    <property type="evidence" value="ECO:0007669"/>
    <property type="project" value="RHEA"/>
</dbReference>
<dbReference type="GO" id="GO:0005829">
    <property type="term" value="C:cytosol"/>
    <property type="evidence" value="ECO:0007669"/>
    <property type="project" value="TreeGrafter"/>
</dbReference>
<proteinExistence type="inferred from homology"/>
<evidence type="ECO:0000256" key="6">
    <source>
        <dbReference type="ARBA" id="ARBA00022806"/>
    </source>
</evidence>
<sequence length="520" mass="57842">MDLDLRNQQNSTWQKGKSKKNIHSGRQNADLTNMVYGKVPPQARDLEEAVLGAIMLEKGVFDLVAGVFTNPDVFYVEANKKIFQAMIRLSAACIPIDIMTVVEQLRFMGELDAVGGPFYVSQLTNDVVSSANLEAHARIIFQKFMARDLIRISAETLQDAYEDTTDVFDLLDKTEAKLFGISAEKAKTDSKHIISVFDKQITQLKARMQAKEDITGVPSGFHSLDRITAGWQPTDLIILAARPSMGKTALALNLVRNAALHPTKPTGAAIFCMEMNSGQLNDRIVSAESGVELKFITRGKLTESELFRVEECRAVFATAPLFIDDTPALTLFELRAKCRRLVKNHGVGLIVIDYLQLMGGGDDQRSGNREQEISRISRGLKQMAKELHVPVIALSQLSRAVENRKEGNQHPQLSDLRESGAIEQDADMVLFLYRSDYGKEAKDVDPALRNDASLKIAKHRNGELDTIALRTNLAIQKFYDLTEVNDAERSSRFIPFSEAEKRYSIDVPPAPADGIDDLPF</sequence>
<feature type="region of interest" description="Disordered" evidence="13">
    <location>
        <begin position="1"/>
        <end position="24"/>
    </location>
</feature>
<keyword evidence="9" id="KW-0413">Isomerase</keyword>
<dbReference type="PANTHER" id="PTHR30153:SF2">
    <property type="entry name" value="REPLICATIVE DNA HELICASE"/>
    <property type="match status" value="1"/>
</dbReference>
<gene>
    <name evidence="15" type="primary">dnaB</name>
    <name evidence="15" type="ORF">DCC81_12060</name>
</gene>
<accession>A0A2T7BFH8</accession>
<evidence type="ECO:0000256" key="11">
    <source>
        <dbReference type="NCBIfam" id="TIGR00665"/>
    </source>
</evidence>
<dbReference type="InterPro" id="IPR003593">
    <property type="entry name" value="AAA+_ATPase"/>
</dbReference>
<dbReference type="GO" id="GO:0005524">
    <property type="term" value="F:ATP binding"/>
    <property type="evidence" value="ECO:0007669"/>
    <property type="project" value="UniProtKB-UniRule"/>
</dbReference>
<dbReference type="OrthoDB" id="9773982at2"/>
<dbReference type="InterPro" id="IPR007693">
    <property type="entry name" value="DNA_helicase_DnaB-like_N"/>
</dbReference>
<dbReference type="SMART" id="SM00382">
    <property type="entry name" value="AAA"/>
    <property type="match status" value="1"/>
</dbReference>
<dbReference type="NCBIfam" id="TIGR00665">
    <property type="entry name" value="DnaB"/>
    <property type="match status" value="1"/>
</dbReference>
<dbReference type="SUPFAM" id="SSF48024">
    <property type="entry name" value="N-terminal domain of DnaB helicase"/>
    <property type="match status" value="1"/>
</dbReference>
<reference evidence="15 16" key="1">
    <citation type="submission" date="2018-04" db="EMBL/GenBank/DDBJ databases">
        <title>Chitinophaga fuyangensis sp. nov., isolated from soil in a chemical factory.</title>
        <authorList>
            <person name="Chen K."/>
        </authorList>
    </citation>
    <scope>NUCLEOTIDE SEQUENCE [LARGE SCALE GENOMIC DNA]</scope>
    <source>
        <strain evidence="15 16">LY-1</strain>
    </source>
</reference>
<dbReference type="AlphaFoldDB" id="A0A2T7BFH8"/>
<evidence type="ECO:0000256" key="2">
    <source>
        <dbReference type="ARBA" id="ARBA00022515"/>
    </source>
</evidence>
<dbReference type="GO" id="GO:0043139">
    <property type="term" value="F:5'-3' DNA helicase activity"/>
    <property type="evidence" value="ECO:0007669"/>
    <property type="project" value="UniProtKB-EC"/>
</dbReference>
<dbReference type="PROSITE" id="PS51199">
    <property type="entry name" value="SF4_HELICASE"/>
    <property type="match status" value="1"/>
</dbReference>
<dbReference type="Gene3D" id="1.10.860.10">
    <property type="entry name" value="DNAb Helicase, Chain A"/>
    <property type="match status" value="1"/>
</dbReference>
<dbReference type="InterPro" id="IPR027417">
    <property type="entry name" value="P-loop_NTPase"/>
</dbReference>
<dbReference type="Proteomes" id="UP000244450">
    <property type="component" value="Unassembled WGS sequence"/>
</dbReference>
<evidence type="ECO:0000256" key="12">
    <source>
        <dbReference type="RuleBase" id="RU362085"/>
    </source>
</evidence>
<evidence type="ECO:0000256" key="9">
    <source>
        <dbReference type="ARBA" id="ARBA00023235"/>
    </source>
</evidence>
<dbReference type="Pfam" id="PF00772">
    <property type="entry name" value="DnaB"/>
    <property type="match status" value="1"/>
</dbReference>
<evidence type="ECO:0000259" key="14">
    <source>
        <dbReference type="PROSITE" id="PS51199"/>
    </source>
</evidence>
<comment type="caution">
    <text evidence="15">The sequence shown here is derived from an EMBL/GenBank/DDBJ whole genome shotgun (WGS) entry which is preliminary data.</text>
</comment>
<keyword evidence="7 12" id="KW-0067">ATP-binding</keyword>
<protein>
    <recommendedName>
        <fullName evidence="11 12">Replicative DNA helicase</fullName>
        <ecNumber evidence="11 12">5.6.2.3</ecNumber>
    </recommendedName>
</protein>
<organism evidence="15 16">
    <name type="scientific">Chitinophaga parva</name>
    <dbReference type="NCBI Taxonomy" id="2169414"/>
    <lineage>
        <taxon>Bacteria</taxon>
        <taxon>Pseudomonadati</taxon>
        <taxon>Bacteroidota</taxon>
        <taxon>Chitinophagia</taxon>
        <taxon>Chitinophagales</taxon>
        <taxon>Chitinophagaceae</taxon>
        <taxon>Chitinophaga</taxon>
    </lineage>
</organism>
<evidence type="ECO:0000256" key="7">
    <source>
        <dbReference type="ARBA" id="ARBA00022840"/>
    </source>
</evidence>